<dbReference type="AlphaFoldDB" id="A0AAQ1G5F0"/>
<keyword evidence="1" id="KW-0175">Coiled coil</keyword>
<name>A0AAQ1G5F0_9GAMM</name>
<sequence>MPKPPRHLLRALIAAAVLAGIALVTWLELQPDGYGDGFASGNGRIEATEINIATKLGGRIARILVDEGDFVEPGQLLGEMDTSVLQAQLLQAEAQARQAENAIQTARAQVGLRESERSAAEALLLQRQAEHNAARKRHERISVLVQRNAASRQQLDDALAAMQSAEAAVASARAQIHATEAGIAAARSQVIEAESALDATRAAVERIAADINDSKLTADRKARVQFRTVQPGEVLGAGGRVLNLVDLTDVYMTFFLPERLAGRVAMGSDARIIIDAAPQYVIPATVSYVSSVAQFTPKSVETEQEREKMMFRIRARIDPALLEQHIEQVKTGLPGVAWLKLDASAEWPDALSVNIGN</sequence>
<protein>
    <submittedName>
        <fullName evidence="3">HlyD family secretion protein</fullName>
    </submittedName>
</protein>
<evidence type="ECO:0000313" key="4">
    <source>
        <dbReference type="Proteomes" id="UP000243518"/>
    </source>
</evidence>
<dbReference type="Gene3D" id="2.40.50.100">
    <property type="match status" value="1"/>
</dbReference>
<dbReference type="FunFam" id="2.40.50.100:FF:000077">
    <property type="entry name" value="Glycoside hydrolase family 43"/>
    <property type="match status" value="1"/>
</dbReference>
<feature type="coiled-coil region" evidence="1">
    <location>
        <begin position="82"/>
        <end position="109"/>
    </location>
</feature>
<dbReference type="Gene3D" id="1.10.287.470">
    <property type="entry name" value="Helix hairpin bin"/>
    <property type="match status" value="2"/>
</dbReference>
<evidence type="ECO:0000256" key="1">
    <source>
        <dbReference type="SAM" id="Coils"/>
    </source>
</evidence>
<dbReference type="Proteomes" id="UP000243518">
    <property type="component" value="Unassembled WGS sequence"/>
</dbReference>
<accession>A0AAQ1G5F0</accession>
<comment type="caution">
    <text evidence="3">The sequence shown here is derived from an EMBL/GenBank/DDBJ whole genome shotgun (WGS) entry which is preliminary data.</text>
</comment>
<keyword evidence="4" id="KW-1185">Reference proteome</keyword>
<keyword evidence="2" id="KW-0812">Transmembrane</keyword>
<feature type="transmembrane region" description="Helical" evidence="2">
    <location>
        <begin position="7"/>
        <end position="27"/>
    </location>
</feature>
<dbReference type="GO" id="GO:0005886">
    <property type="term" value="C:plasma membrane"/>
    <property type="evidence" value="ECO:0007669"/>
    <property type="project" value="TreeGrafter"/>
</dbReference>
<keyword evidence="2" id="KW-1133">Transmembrane helix</keyword>
<evidence type="ECO:0000313" key="3">
    <source>
        <dbReference type="EMBL" id="SEF86911.1"/>
    </source>
</evidence>
<evidence type="ECO:0000256" key="2">
    <source>
        <dbReference type="SAM" id="Phobius"/>
    </source>
</evidence>
<dbReference type="PANTHER" id="PTHR30438:SF2">
    <property type="entry name" value="MEMBRANE PROTEIN"/>
    <property type="match status" value="1"/>
</dbReference>
<reference evidence="3 4" key="1">
    <citation type="submission" date="2016-10" db="EMBL/GenBank/DDBJ databases">
        <authorList>
            <person name="Varghese N."/>
            <person name="Submissions S."/>
        </authorList>
    </citation>
    <scope>NUCLEOTIDE SEQUENCE [LARGE SCALE GENOMIC DNA]</scope>
    <source>
        <strain evidence="3 4">CECT 8317</strain>
    </source>
</reference>
<gene>
    <name evidence="3" type="ORF">SAMN05216586_102156</name>
</gene>
<dbReference type="RefSeq" id="WP_088274078.1">
    <property type="nucleotide sequence ID" value="NZ_FNVE01000002.1"/>
</dbReference>
<proteinExistence type="predicted"/>
<dbReference type="Gene3D" id="2.40.30.170">
    <property type="match status" value="1"/>
</dbReference>
<dbReference type="SUPFAM" id="SSF111369">
    <property type="entry name" value="HlyD-like secretion proteins"/>
    <property type="match status" value="2"/>
</dbReference>
<dbReference type="PANTHER" id="PTHR30438">
    <property type="entry name" value="36 KDA ANTIGEN-RELATED"/>
    <property type="match status" value="1"/>
</dbReference>
<organism evidence="3 4">
    <name type="scientific">Halopseudomonas aestusnigri</name>
    <dbReference type="NCBI Taxonomy" id="857252"/>
    <lineage>
        <taxon>Bacteria</taxon>
        <taxon>Pseudomonadati</taxon>
        <taxon>Pseudomonadota</taxon>
        <taxon>Gammaproteobacteria</taxon>
        <taxon>Pseudomonadales</taxon>
        <taxon>Pseudomonadaceae</taxon>
        <taxon>Halopseudomonas</taxon>
    </lineage>
</organism>
<dbReference type="EMBL" id="FNVE01000002">
    <property type="protein sequence ID" value="SEF86911.1"/>
    <property type="molecule type" value="Genomic_DNA"/>
</dbReference>
<feature type="coiled-coil region" evidence="1">
    <location>
        <begin position="148"/>
        <end position="175"/>
    </location>
</feature>
<keyword evidence="2" id="KW-0472">Membrane</keyword>